<dbReference type="EMBL" id="GGEC01042304">
    <property type="protein sequence ID" value="MBX22788.1"/>
    <property type="molecule type" value="Transcribed_RNA"/>
</dbReference>
<name>A0A2P2LXU5_RHIMU</name>
<keyword evidence="1" id="KW-0732">Signal</keyword>
<feature type="chain" id="PRO_5015136546" evidence="1">
    <location>
        <begin position="16"/>
        <end position="45"/>
    </location>
</feature>
<protein>
    <submittedName>
        <fullName evidence="2">Uncharacterized protein</fullName>
    </submittedName>
</protein>
<reference evidence="2" key="1">
    <citation type="submission" date="2018-02" db="EMBL/GenBank/DDBJ databases">
        <title>Rhizophora mucronata_Transcriptome.</title>
        <authorList>
            <person name="Meera S.P."/>
            <person name="Sreeshan A."/>
            <person name="Augustine A."/>
        </authorList>
    </citation>
    <scope>NUCLEOTIDE SEQUENCE</scope>
    <source>
        <tissue evidence="2">Leaf</tissue>
    </source>
</reference>
<proteinExistence type="predicted"/>
<dbReference type="AlphaFoldDB" id="A0A2P2LXU5"/>
<organism evidence="2">
    <name type="scientific">Rhizophora mucronata</name>
    <name type="common">Asiatic mangrove</name>
    <dbReference type="NCBI Taxonomy" id="61149"/>
    <lineage>
        <taxon>Eukaryota</taxon>
        <taxon>Viridiplantae</taxon>
        <taxon>Streptophyta</taxon>
        <taxon>Embryophyta</taxon>
        <taxon>Tracheophyta</taxon>
        <taxon>Spermatophyta</taxon>
        <taxon>Magnoliopsida</taxon>
        <taxon>eudicotyledons</taxon>
        <taxon>Gunneridae</taxon>
        <taxon>Pentapetalae</taxon>
        <taxon>rosids</taxon>
        <taxon>fabids</taxon>
        <taxon>Malpighiales</taxon>
        <taxon>Rhizophoraceae</taxon>
        <taxon>Rhizophora</taxon>
    </lineage>
</organism>
<evidence type="ECO:0000313" key="2">
    <source>
        <dbReference type="EMBL" id="MBX22788.1"/>
    </source>
</evidence>
<sequence length="45" mass="5028">MALFFLLFLFPSLSSLSLSLSRVTLFSRLGSSSFFLHSHTMISSN</sequence>
<accession>A0A2P2LXU5</accession>
<evidence type="ECO:0000256" key="1">
    <source>
        <dbReference type="SAM" id="SignalP"/>
    </source>
</evidence>
<feature type="signal peptide" evidence="1">
    <location>
        <begin position="1"/>
        <end position="15"/>
    </location>
</feature>